<dbReference type="SMART" id="SM00487">
    <property type="entry name" value="DEXDc"/>
    <property type="match status" value="1"/>
</dbReference>
<feature type="compositionally biased region" description="Low complexity" evidence="7">
    <location>
        <begin position="202"/>
        <end position="215"/>
    </location>
</feature>
<keyword evidence="5" id="KW-0067">ATP-binding</keyword>
<keyword evidence="2" id="KW-0547">Nucleotide-binding</keyword>
<feature type="region of interest" description="Disordered" evidence="7">
    <location>
        <begin position="118"/>
        <end position="269"/>
    </location>
</feature>
<dbReference type="GO" id="GO:0004386">
    <property type="term" value="F:helicase activity"/>
    <property type="evidence" value="ECO:0007669"/>
    <property type="project" value="UniProtKB-KW"/>
</dbReference>
<dbReference type="PANTHER" id="PTHR45821">
    <property type="entry name" value="SNF2 DOMAIN-CONTAINING PROTEIN CLASSY 2-RELATED"/>
    <property type="match status" value="1"/>
</dbReference>
<keyword evidence="4" id="KW-0347">Helicase</keyword>
<feature type="domain" description="Helicase ATP-binding" evidence="8">
    <location>
        <begin position="906"/>
        <end position="996"/>
    </location>
</feature>
<dbReference type="GO" id="GO:0080188">
    <property type="term" value="P:gene silencing by siRNA-directed DNA methylation"/>
    <property type="evidence" value="ECO:0007669"/>
    <property type="project" value="InterPro"/>
</dbReference>
<evidence type="ECO:0000313" key="11">
    <source>
        <dbReference type="Proteomes" id="UP001367508"/>
    </source>
</evidence>
<dbReference type="Gene3D" id="3.40.50.10810">
    <property type="entry name" value="Tandem AAA-ATPase domain"/>
    <property type="match status" value="1"/>
</dbReference>
<evidence type="ECO:0000313" key="10">
    <source>
        <dbReference type="EMBL" id="KAK7339252.1"/>
    </source>
</evidence>
<dbReference type="InterPro" id="IPR001650">
    <property type="entry name" value="Helicase_C-like"/>
</dbReference>
<reference evidence="10 11" key="1">
    <citation type="submission" date="2024-01" db="EMBL/GenBank/DDBJ databases">
        <title>The genomes of 5 underutilized Papilionoideae crops provide insights into root nodulation and disease resistanc.</title>
        <authorList>
            <person name="Jiang F."/>
        </authorList>
    </citation>
    <scope>NUCLEOTIDE SEQUENCE [LARGE SCALE GENOMIC DNA]</scope>
    <source>
        <strain evidence="10">LVBAO_FW01</strain>
        <tissue evidence="10">Leaves</tissue>
    </source>
</reference>
<accession>A0AAN9LNH1</accession>
<dbReference type="PROSITE" id="PS51192">
    <property type="entry name" value="HELICASE_ATP_BIND_1"/>
    <property type="match status" value="1"/>
</dbReference>
<feature type="region of interest" description="Disordered" evidence="7">
    <location>
        <begin position="70"/>
        <end position="97"/>
    </location>
</feature>
<feature type="domain" description="Helicase C-terminal" evidence="9">
    <location>
        <begin position="1143"/>
        <end position="1311"/>
    </location>
</feature>
<dbReference type="Proteomes" id="UP001367508">
    <property type="component" value="Unassembled WGS sequence"/>
</dbReference>
<organism evidence="10 11">
    <name type="scientific">Canavalia gladiata</name>
    <name type="common">Sword bean</name>
    <name type="synonym">Dolichos gladiatus</name>
    <dbReference type="NCBI Taxonomy" id="3824"/>
    <lineage>
        <taxon>Eukaryota</taxon>
        <taxon>Viridiplantae</taxon>
        <taxon>Streptophyta</taxon>
        <taxon>Embryophyta</taxon>
        <taxon>Tracheophyta</taxon>
        <taxon>Spermatophyta</taxon>
        <taxon>Magnoliopsida</taxon>
        <taxon>eudicotyledons</taxon>
        <taxon>Gunneridae</taxon>
        <taxon>Pentapetalae</taxon>
        <taxon>rosids</taxon>
        <taxon>fabids</taxon>
        <taxon>Fabales</taxon>
        <taxon>Fabaceae</taxon>
        <taxon>Papilionoideae</taxon>
        <taxon>50 kb inversion clade</taxon>
        <taxon>NPAAA clade</taxon>
        <taxon>indigoferoid/millettioid clade</taxon>
        <taxon>Phaseoleae</taxon>
        <taxon>Canavalia</taxon>
    </lineage>
</organism>
<dbReference type="InterPro" id="IPR038718">
    <property type="entry name" value="SNF2-like_sf"/>
</dbReference>
<dbReference type="GO" id="GO:0005634">
    <property type="term" value="C:nucleus"/>
    <property type="evidence" value="ECO:0007669"/>
    <property type="project" value="UniProtKB-SubCell"/>
</dbReference>
<name>A0AAN9LNH1_CANGL</name>
<feature type="region of interest" description="Disordered" evidence="7">
    <location>
        <begin position="28"/>
        <end position="54"/>
    </location>
</feature>
<dbReference type="InterPro" id="IPR027417">
    <property type="entry name" value="P-loop_NTPase"/>
</dbReference>
<dbReference type="SMART" id="SM00490">
    <property type="entry name" value="HELICc"/>
    <property type="match status" value="1"/>
</dbReference>
<protein>
    <submittedName>
        <fullName evidence="10">Uncharacterized protein</fullName>
    </submittedName>
</protein>
<dbReference type="PROSITE" id="PS51194">
    <property type="entry name" value="HELICASE_CTER"/>
    <property type="match status" value="1"/>
</dbReference>
<feature type="region of interest" description="Disordered" evidence="7">
    <location>
        <begin position="379"/>
        <end position="426"/>
    </location>
</feature>
<evidence type="ECO:0000256" key="4">
    <source>
        <dbReference type="ARBA" id="ARBA00022806"/>
    </source>
</evidence>
<feature type="compositionally biased region" description="Basic and acidic residues" evidence="7">
    <location>
        <begin position="225"/>
        <end position="238"/>
    </location>
</feature>
<sequence>MDHVACVSSRTRSKKALNFLNLAYIGSSSSESKCGMSDRRGLMSEPRKRKRKLEKRVRVDDDVVFMGEEGKESASLKIESKSIASSSSSSRGLKGKTAAKPDFVCLGEREDEECFDVINLDDSDDDDDEAEEGLGNSKKKRFKVEDVDIHLKEEEKSEERGKGYVFGDKVANFGNEDYDSRPENTIIITIDSDGESENEIQSSSGDESDSVLSSPESEDEETSDEDFHVDDGSEDRSSENSGCSDDDDDDDDEDERENLRRKYNKTMKEQVIKVETESNEIYRKKYERKNKHVEKEEEEEEEEDNNCARARVAFNECEIRDEEKRREEKHVEEEDKNNCASVTSNECEIPEEEEKREEKTVENVHSEVKIVADYRENLECSMPSEDEALKDKTTQDKGHQSVSLQKETGDSNKVKNKVKNNDTIAETNVCVNPDAHEGKEHHHDKGTGDSTMVKNGEKNEDANAIDCVNPDPHEDKEHHQDKGTGVRNVSSLPKVQEKIGDSVEVISKENKKERKHKHLFNSDNREKKVRVEDNENGFIDERHKVHMMSSRTKEQRLIKLLAECFWGKNDSVKDVSNELEENDDDDDVPQCETQPPACRETIPLTCSLMKKEPIEKSESEKELDRLWEEMEMLLKLEEANSQVGNIGTNESRANEGEPASLCKHDFYLDEQIGILCRFCLWVSTEIKFVMPPFAEKYCSEGSGRRVSSGGVNITCFDGAQFNDFGGDSEAVWSLNEGTVWDLIPDIKQSLYPHQQEGFEFIWSRLAGTIDLQTLKKVDPCSEGGCIISHAPGTGKTRLTMVFLQTYMQVFPKCLPVIIAPANLLLTWEDELRKWEIGIPFHNFNNHELSGNEHMDAANNIDLSGNSKLNKDAIRMVKLCSWYKEKSILLISYPLYEKLAGGMSEVDVEKEKKNWNMKKKKKRVRHRQIIESQMGKVLRDWPGLLVLDEGHTPRNQRSCIWKVLSESRTQKRILLSGTPFQNNFLELYNILCLMKPSFPDSIPQELKKFCQSRLMQANKASKDLSWESVSSGNPADTKINQLKLLMDPFVHVHKGSILQKNLPGLRDCVLILKPDSLQKEILESIDSSQNILNFEHKLALVSVHPSLFLKCALIEKEESIIDKDRLEKLRLDPYGGVKTKFLMEFVRLCDAYNEKVLVFSQYIDTLCLIKDQLESSFKWSEGNEVLYMYGRLDQKQKQSVIHNFNNANSHVKILLASIKACSEGINLIGASRVVLLDVVWNPSVERQAICRAYRIGQKKVVYTYHLLSQGTPECAKYSKQAEKDRLSELVFSDKNTANDKLKNCTVTLEDAVLDRMIQHEKLKDMFGECLVQPKERVLEGFGL</sequence>
<evidence type="ECO:0000256" key="6">
    <source>
        <dbReference type="ARBA" id="ARBA00023242"/>
    </source>
</evidence>
<feature type="compositionally biased region" description="Basic and acidic residues" evidence="7">
    <location>
        <begin position="36"/>
        <end position="46"/>
    </location>
</feature>
<keyword evidence="3" id="KW-0378">Hydrolase</keyword>
<feature type="compositionally biased region" description="Acidic residues" evidence="7">
    <location>
        <begin position="296"/>
        <end position="305"/>
    </location>
</feature>
<evidence type="ECO:0000259" key="8">
    <source>
        <dbReference type="PROSITE" id="PS51192"/>
    </source>
</evidence>
<feature type="compositionally biased region" description="Low complexity" evidence="7">
    <location>
        <begin position="81"/>
        <end position="96"/>
    </location>
</feature>
<dbReference type="Pfam" id="PF00176">
    <property type="entry name" value="SNF2-rel_dom"/>
    <property type="match status" value="1"/>
</dbReference>
<dbReference type="GO" id="GO:0016787">
    <property type="term" value="F:hydrolase activity"/>
    <property type="evidence" value="ECO:0007669"/>
    <property type="project" value="UniProtKB-KW"/>
</dbReference>
<comment type="subcellular location">
    <subcellularLocation>
        <location evidence="1">Nucleus</location>
    </subcellularLocation>
</comment>
<feature type="compositionally biased region" description="Acidic residues" evidence="7">
    <location>
        <begin position="118"/>
        <end position="132"/>
    </location>
</feature>
<dbReference type="SUPFAM" id="SSF52540">
    <property type="entry name" value="P-loop containing nucleoside triphosphate hydrolases"/>
    <property type="match status" value="2"/>
</dbReference>
<keyword evidence="6" id="KW-0539">Nucleus</keyword>
<dbReference type="InterPro" id="IPR000330">
    <property type="entry name" value="SNF2_N"/>
</dbReference>
<dbReference type="InterPro" id="IPR014001">
    <property type="entry name" value="Helicase_ATP-bd"/>
</dbReference>
<proteinExistence type="predicted"/>
<dbReference type="PANTHER" id="PTHR45821:SF5">
    <property type="entry name" value="SNF2 DOMAIN-CONTAINING PROTEIN CLASSY 4"/>
    <property type="match status" value="1"/>
</dbReference>
<dbReference type="GO" id="GO:0005524">
    <property type="term" value="F:ATP binding"/>
    <property type="evidence" value="ECO:0007669"/>
    <property type="project" value="UniProtKB-KW"/>
</dbReference>
<dbReference type="CDD" id="cd18793">
    <property type="entry name" value="SF2_C_SNF"/>
    <property type="match status" value="1"/>
</dbReference>
<dbReference type="InterPro" id="IPR044567">
    <property type="entry name" value="CLSY/DRD1"/>
</dbReference>
<feature type="region of interest" description="Disordered" evidence="7">
    <location>
        <begin position="321"/>
        <end position="363"/>
    </location>
</feature>
<feature type="compositionally biased region" description="Basic and acidic residues" evidence="7">
    <location>
        <begin position="321"/>
        <end position="337"/>
    </location>
</feature>
<evidence type="ECO:0000259" key="9">
    <source>
        <dbReference type="PROSITE" id="PS51194"/>
    </source>
</evidence>
<feature type="compositionally biased region" description="Acidic residues" evidence="7">
    <location>
        <begin position="244"/>
        <end position="256"/>
    </location>
</feature>
<evidence type="ECO:0000256" key="5">
    <source>
        <dbReference type="ARBA" id="ARBA00022840"/>
    </source>
</evidence>
<gene>
    <name evidence="10" type="ORF">VNO77_19908</name>
</gene>
<feature type="compositionally biased region" description="Basic and acidic residues" evidence="7">
    <location>
        <begin position="387"/>
        <end position="399"/>
    </location>
</feature>
<evidence type="ECO:0000256" key="2">
    <source>
        <dbReference type="ARBA" id="ARBA00022741"/>
    </source>
</evidence>
<dbReference type="EMBL" id="JAYMYQ010000004">
    <property type="protein sequence ID" value="KAK7339252.1"/>
    <property type="molecule type" value="Genomic_DNA"/>
</dbReference>
<evidence type="ECO:0000256" key="3">
    <source>
        <dbReference type="ARBA" id="ARBA00022801"/>
    </source>
</evidence>
<feature type="compositionally biased region" description="Basic and acidic residues" evidence="7">
    <location>
        <begin position="70"/>
        <end position="80"/>
    </location>
</feature>
<dbReference type="Pfam" id="PF00271">
    <property type="entry name" value="Helicase_C"/>
    <property type="match status" value="1"/>
</dbReference>
<evidence type="ECO:0000256" key="7">
    <source>
        <dbReference type="SAM" id="MobiDB-lite"/>
    </source>
</evidence>
<feature type="compositionally biased region" description="Basic and acidic residues" evidence="7">
    <location>
        <begin position="143"/>
        <end position="162"/>
    </location>
</feature>
<feature type="region of interest" description="Disordered" evidence="7">
    <location>
        <begin position="285"/>
        <end position="307"/>
    </location>
</feature>
<keyword evidence="11" id="KW-1185">Reference proteome</keyword>
<comment type="caution">
    <text evidence="10">The sequence shown here is derived from an EMBL/GenBank/DDBJ whole genome shotgun (WGS) entry which is preliminary data.</text>
</comment>
<dbReference type="Gene3D" id="3.40.50.300">
    <property type="entry name" value="P-loop containing nucleotide triphosphate hydrolases"/>
    <property type="match status" value="1"/>
</dbReference>
<evidence type="ECO:0000256" key="1">
    <source>
        <dbReference type="ARBA" id="ARBA00004123"/>
    </source>
</evidence>
<dbReference type="InterPro" id="IPR049730">
    <property type="entry name" value="SNF2/RAD54-like_C"/>
</dbReference>